<gene>
    <name evidence="1" type="ORF">U2F25_28765</name>
</gene>
<reference evidence="1 2" key="1">
    <citation type="submission" date="2023-12" db="EMBL/GenBank/DDBJ databases">
        <title>Micromonospora sp. nov., isolated from Atacama Desert.</title>
        <authorList>
            <person name="Carro L."/>
            <person name="Golinska P."/>
            <person name="Klenk H.-P."/>
            <person name="Goodfellow M."/>
        </authorList>
    </citation>
    <scope>NUCLEOTIDE SEQUENCE [LARGE SCALE GENOMIC DNA]</scope>
    <source>
        <strain evidence="1 2">4G53</strain>
    </source>
</reference>
<keyword evidence="2" id="KW-1185">Reference proteome</keyword>
<organism evidence="1 2">
    <name type="scientific">Micromonospora sicca</name>
    <dbReference type="NCBI Taxonomy" id="2202420"/>
    <lineage>
        <taxon>Bacteria</taxon>
        <taxon>Bacillati</taxon>
        <taxon>Actinomycetota</taxon>
        <taxon>Actinomycetes</taxon>
        <taxon>Micromonosporales</taxon>
        <taxon>Micromonosporaceae</taxon>
        <taxon>Micromonospora</taxon>
    </lineage>
</organism>
<evidence type="ECO:0008006" key="3">
    <source>
        <dbReference type="Google" id="ProtNLM"/>
    </source>
</evidence>
<evidence type="ECO:0000313" key="2">
    <source>
        <dbReference type="Proteomes" id="UP001290101"/>
    </source>
</evidence>
<proteinExistence type="predicted"/>
<sequence>MLLTLTAMAARTTPLLGCTFPPGDQATAVTAYRKDPAFTLTPPNGRLLKEASKTRACDHRVPQNREDSAGPEFATVWRQYSVDRGYTVDELVALVGPDVEAAGWHYQAGDAGSTNLRYCKVINERTARLDVTSLADSTADHTATFIVLIDGRPDNADC</sequence>
<dbReference type="RefSeq" id="WP_322443008.1">
    <property type="nucleotide sequence ID" value="NZ_JAXOTQ010000046.1"/>
</dbReference>
<comment type="caution">
    <text evidence="1">The sequence shown here is derived from an EMBL/GenBank/DDBJ whole genome shotgun (WGS) entry which is preliminary data.</text>
</comment>
<dbReference type="EMBL" id="JAXOTQ010000046">
    <property type="protein sequence ID" value="MDZ5493411.1"/>
    <property type="molecule type" value="Genomic_DNA"/>
</dbReference>
<accession>A0ABU5JLF5</accession>
<dbReference type="Proteomes" id="UP001290101">
    <property type="component" value="Unassembled WGS sequence"/>
</dbReference>
<evidence type="ECO:0000313" key="1">
    <source>
        <dbReference type="EMBL" id="MDZ5493411.1"/>
    </source>
</evidence>
<protein>
    <recommendedName>
        <fullName evidence="3">DUF3558 domain-containing protein</fullName>
    </recommendedName>
</protein>
<name>A0ABU5JLF5_9ACTN</name>